<reference evidence="1 2" key="1">
    <citation type="submission" date="2013-07" db="EMBL/GenBank/DDBJ databases">
        <authorList>
            <person name="Dludla P."/>
            <person name="Dlamini T."/>
            <person name="Khumalo Z."/>
            <person name="Masondo G."/>
            <person name="Mazeka N."/>
            <person name="Ngcobo S."/>
            <person name="Nkondlo N."/>
            <person name="Mbhele L."/>
            <person name="Mbisi Z."/>
            <person name="Mkhwanazi S."/>
            <person name="Mvubu N."/>
            <person name="Naicker R."/>
            <person name="Ncube M."/>
            <person name="Wilson T."/>
            <person name="Mayer O."/>
            <person name="Jain P."/>
            <person name="Larsen M.H."/>
            <person name="Jacobs W.R."/>
            <person name="Rubin E.J."/>
            <person name="Russell D.A."/>
            <person name="Bowman C.A."/>
            <person name="Hendrix R.W."/>
            <person name="Jacobs-Sera D."/>
            <person name="Hatfull G.F."/>
        </authorList>
    </citation>
    <scope>NUCLEOTIDE SEQUENCE [LARGE SCALE GENOMIC DNA]</scope>
</reference>
<dbReference type="KEGG" id="vg:16546819"/>
<gene>
    <name evidence="1" type="primary">70</name>
    <name evidence="1" type="ORF">PHELEMICH_70</name>
</gene>
<protein>
    <submittedName>
        <fullName evidence="1">Uncharacterized protein</fullName>
    </submittedName>
</protein>
<evidence type="ECO:0000313" key="1">
    <source>
        <dbReference type="EMBL" id="AGT13984.1"/>
    </source>
</evidence>
<proteinExistence type="predicted"/>
<dbReference type="Proteomes" id="UP000015572">
    <property type="component" value="Segment"/>
</dbReference>
<name>S5Y1D2_9CAUD</name>
<sequence length="61" mass="6528">MARKRARGRVAREAVNWVVQSCGPTMAKAIAPGGDTEWVFDGRADPLGDAIEFAAAKLRGE</sequence>
<dbReference type="EMBL" id="KF416341">
    <property type="protein sequence ID" value="AGT13984.1"/>
    <property type="molecule type" value="Genomic_DNA"/>
</dbReference>
<dbReference type="RefSeq" id="YP_008409896.1">
    <property type="nucleotide sequence ID" value="NC_022063.1"/>
</dbReference>
<evidence type="ECO:0000313" key="2">
    <source>
        <dbReference type="Proteomes" id="UP000015572"/>
    </source>
</evidence>
<organism evidence="1 2">
    <name type="scientific">Mycobacterium phage Phelemich</name>
    <dbReference type="NCBI Taxonomy" id="1383055"/>
    <lineage>
        <taxon>Viruses</taxon>
        <taxon>Duplodnaviria</taxon>
        <taxon>Heunggongvirae</taxon>
        <taxon>Uroviricota</taxon>
        <taxon>Caudoviricetes</taxon>
        <taxon>Bclasvirinae</taxon>
        <taxon>Acadianvirus</taxon>
        <taxon>Acadianvirus reprobate</taxon>
    </lineage>
</organism>
<dbReference type="GeneID" id="16546819"/>
<accession>S5Y1D2</accession>